<feature type="transmembrane region" description="Helical" evidence="12">
    <location>
        <begin position="578"/>
        <end position="595"/>
    </location>
</feature>
<keyword evidence="5" id="KW-0653">Protein transport</keyword>
<comment type="similarity">
    <text evidence="2">Belongs to the GLE1 family.</text>
</comment>
<dbReference type="GO" id="GO:0000822">
    <property type="term" value="F:inositol hexakisphosphate binding"/>
    <property type="evidence" value="ECO:0007669"/>
    <property type="project" value="TreeGrafter"/>
</dbReference>
<dbReference type="PANTHER" id="PTHR12960">
    <property type="entry name" value="GLE-1-RELATED"/>
    <property type="match status" value="1"/>
</dbReference>
<keyword evidence="4" id="KW-0509">mRNA transport</keyword>
<keyword evidence="12" id="KW-0812">Transmembrane</keyword>
<evidence type="ECO:0000256" key="12">
    <source>
        <dbReference type="SAM" id="Phobius"/>
    </source>
</evidence>
<keyword evidence="14" id="KW-1185">Reference proteome</keyword>
<dbReference type="GO" id="GO:0031369">
    <property type="term" value="F:translation initiation factor binding"/>
    <property type="evidence" value="ECO:0007669"/>
    <property type="project" value="TreeGrafter"/>
</dbReference>
<keyword evidence="12" id="KW-0472">Membrane</keyword>
<evidence type="ECO:0000256" key="3">
    <source>
        <dbReference type="ARBA" id="ARBA00022448"/>
    </source>
</evidence>
<evidence type="ECO:0000256" key="1">
    <source>
        <dbReference type="ARBA" id="ARBA00004567"/>
    </source>
</evidence>
<dbReference type="GO" id="GO:0005737">
    <property type="term" value="C:cytoplasm"/>
    <property type="evidence" value="ECO:0007669"/>
    <property type="project" value="TreeGrafter"/>
</dbReference>
<dbReference type="AlphaFoldDB" id="A0A2P5AWI6"/>
<evidence type="ECO:0000256" key="9">
    <source>
        <dbReference type="ARBA" id="ARBA00026227"/>
    </source>
</evidence>
<dbReference type="GO" id="GO:0016973">
    <property type="term" value="P:poly(A)+ mRNA export from nucleus"/>
    <property type="evidence" value="ECO:0007669"/>
    <property type="project" value="InterPro"/>
</dbReference>
<evidence type="ECO:0000256" key="7">
    <source>
        <dbReference type="ARBA" id="ARBA00023132"/>
    </source>
</evidence>
<organism evidence="13 14">
    <name type="scientific">Parasponia andersonii</name>
    <name type="common">Sponia andersonii</name>
    <dbReference type="NCBI Taxonomy" id="3476"/>
    <lineage>
        <taxon>Eukaryota</taxon>
        <taxon>Viridiplantae</taxon>
        <taxon>Streptophyta</taxon>
        <taxon>Embryophyta</taxon>
        <taxon>Tracheophyta</taxon>
        <taxon>Spermatophyta</taxon>
        <taxon>Magnoliopsida</taxon>
        <taxon>eudicotyledons</taxon>
        <taxon>Gunneridae</taxon>
        <taxon>Pentapetalae</taxon>
        <taxon>rosids</taxon>
        <taxon>fabids</taxon>
        <taxon>Rosales</taxon>
        <taxon>Cannabaceae</taxon>
        <taxon>Parasponia</taxon>
    </lineage>
</organism>
<keyword evidence="6" id="KW-0811">Translocation</keyword>
<keyword evidence="8" id="KW-0539">Nucleus</keyword>
<accession>A0A2P5AWI6</accession>
<feature type="coiled-coil region" evidence="11">
    <location>
        <begin position="263"/>
        <end position="313"/>
    </location>
</feature>
<evidence type="ECO:0000313" key="14">
    <source>
        <dbReference type="Proteomes" id="UP000237105"/>
    </source>
</evidence>
<evidence type="ECO:0000256" key="11">
    <source>
        <dbReference type="SAM" id="Coils"/>
    </source>
</evidence>
<reference evidence="14" key="1">
    <citation type="submission" date="2016-06" db="EMBL/GenBank/DDBJ databases">
        <title>Parallel loss of symbiosis genes in relatives of nitrogen-fixing non-legume Parasponia.</title>
        <authorList>
            <person name="Van Velzen R."/>
            <person name="Holmer R."/>
            <person name="Bu F."/>
            <person name="Rutten L."/>
            <person name="Van Zeijl A."/>
            <person name="Liu W."/>
            <person name="Santuari L."/>
            <person name="Cao Q."/>
            <person name="Sharma T."/>
            <person name="Shen D."/>
            <person name="Roswanjaya Y."/>
            <person name="Wardhani T."/>
            <person name="Kalhor M.S."/>
            <person name="Jansen J."/>
            <person name="Van den Hoogen J."/>
            <person name="Gungor B."/>
            <person name="Hartog M."/>
            <person name="Hontelez J."/>
            <person name="Verver J."/>
            <person name="Yang W.-C."/>
            <person name="Schijlen E."/>
            <person name="Repin R."/>
            <person name="Schilthuizen M."/>
            <person name="Schranz E."/>
            <person name="Heidstra R."/>
            <person name="Miyata K."/>
            <person name="Fedorova E."/>
            <person name="Kohlen W."/>
            <person name="Bisseling T."/>
            <person name="Smit S."/>
            <person name="Geurts R."/>
        </authorList>
    </citation>
    <scope>NUCLEOTIDE SEQUENCE [LARGE SCALE GENOMIC DNA]</scope>
    <source>
        <strain evidence="14">cv. WU1-14</strain>
    </source>
</reference>
<gene>
    <name evidence="13" type="ORF">PanWU01x14_293640</name>
</gene>
<evidence type="ECO:0000256" key="8">
    <source>
        <dbReference type="ARBA" id="ARBA00023242"/>
    </source>
</evidence>
<protein>
    <recommendedName>
        <fullName evidence="9">mRNA export factor GLE1</fullName>
    </recommendedName>
    <alternativeName>
        <fullName evidence="10">Nucleoporin GLE1</fullName>
    </alternativeName>
</protein>
<dbReference type="Gene3D" id="1.25.40.510">
    <property type="entry name" value="GLE1-like"/>
    <property type="match status" value="1"/>
</dbReference>
<evidence type="ECO:0000256" key="4">
    <source>
        <dbReference type="ARBA" id="ARBA00022816"/>
    </source>
</evidence>
<evidence type="ECO:0000256" key="2">
    <source>
        <dbReference type="ARBA" id="ARBA00011056"/>
    </source>
</evidence>
<dbReference type="OrthoDB" id="420884at2759"/>
<keyword evidence="11" id="KW-0175">Coiled coil</keyword>
<comment type="caution">
    <text evidence="13">The sequence shown here is derived from an EMBL/GenBank/DDBJ whole genome shotgun (WGS) entry which is preliminary data.</text>
</comment>
<name>A0A2P5AWI6_PARAD</name>
<keyword evidence="7" id="KW-0906">Nuclear pore complex</keyword>
<dbReference type="InterPro" id="IPR038506">
    <property type="entry name" value="GLE1-like_sf"/>
</dbReference>
<dbReference type="PANTHER" id="PTHR12960:SF0">
    <property type="entry name" value="MRNA EXPORT FACTOR GLE1"/>
    <property type="match status" value="1"/>
</dbReference>
<proteinExistence type="inferred from homology"/>
<dbReference type="InterPro" id="IPR012476">
    <property type="entry name" value="GLE1"/>
</dbReference>
<dbReference type="EMBL" id="JXTB01000429">
    <property type="protein sequence ID" value="PON40922.1"/>
    <property type="molecule type" value="Genomic_DNA"/>
</dbReference>
<evidence type="ECO:0000256" key="6">
    <source>
        <dbReference type="ARBA" id="ARBA00023010"/>
    </source>
</evidence>
<evidence type="ECO:0000256" key="10">
    <source>
        <dbReference type="ARBA" id="ARBA00029983"/>
    </source>
</evidence>
<dbReference type="STRING" id="3476.A0A2P5AWI6"/>
<comment type="subcellular location">
    <subcellularLocation>
        <location evidence="1">Nucleus</location>
        <location evidence="1">Nuclear pore complex</location>
    </subcellularLocation>
</comment>
<dbReference type="GO" id="GO:0005543">
    <property type="term" value="F:phospholipid binding"/>
    <property type="evidence" value="ECO:0007669"/>
    <property type="project" value="TreeGrafter"/>
</dbReference>
<keyword evidence="3" id="KW-0813">Transport</keyword>
<dbReference type="Pfam" id="PF07817">
    <property type="entry name" value="GLE1"/>
    <property type="match status" value="1"/>
</dbReference>
<keyword evidence="12" id="KW-1133">Transmembrane helix</keyword>
<evidence type="ECO:0000313" key="13">
    <source>
        <dbReference type="EMBL" id="PON40922.1"/>
    </source>
</evidence>
<sequence>MAPNQALIGFNSSMTSPIPALSPLYFSPARCRGAVKLELPCTQILDGVAADPEPDWSFDALLAELNALETKLSSSSKIPVPFTKVQSQHFSNGKYLERSSRPFVMRILDDEIDDIEIEDDEAQDQNSLSVKRFNFDELYLSDDDDFEDESAFEAQSHLMEESGLVEGGLMELNYEHQLGAKEEIRNKISALESDLMGENEKLASALLRVEKYREARRETDRKLDTQYQRKIAEALDNHLTAIQRDHELRSQIEERKIRSDAAYEGAKRKEKALQEEKLRQEKAKAEAEAKLKAEEAKRAALEAQRRAANEAAETEAIEASNKAAATAIQEPATNANINESESENTKKSALAGNVAIKGPIVAGDITKAAEGALKLELERLKKLKDLDEGNKALGLNVNKDYIRHERNISKLIRQITGTIDVVRQKAAELVKMLKDPRIPQSISTRAFARKVVSYCETPGSAAFACGYVIVLVTSEVPHLMDLILAELHKACIYTVPKHVVYSQLVFESKEAYYRTLGFREDEGKIEKVEDYLKRLESYMKLYGALVQTEFNGVQNMHGLKEGWAWIARFLNTLPANRYTAVALSAFLHMAGFALFKRYKSQFRKILSIISDNFLNALRSRRDQMLNPVITEIQSYIEDSKFLKEPEGRSLETSLLSSVMVPEPDYEYQYHHNDYYY</sequence>
<dbReference type="GO" id="GO:0015031">
    <property type="term" value="P:protein transport"/>
    <property type="evidence" value="ECO:0007669"/>
    <property type="project" value="UniProtKB-KW"/>
</dbReference>
<dbReference type="Proteomes" id="UP000237105">
    <property type="component" value="Unassembled WGS sequence"/>
</dbReference>
<dbReference type="GO" id="GO:0044614">
    <property type="term" value="C:nuclear pore cytoplasmic filaments"/>
    <property type="evidence" value="ECO:0007669"/>
    <property type="project" value="TreeGrafter"/>
</dbReference>
<evidence type="ECO:0000256" key="5">
    <source>
        <dbReference type="ARBA" id="ARBA00022927"/>
    </source>
</evidence>